<dbReference type="EMBL" id="JAAMPC010000011">
    <property type="protein sequence ID" value="KAG2283806.1"/>
    <property type="molecule type" value="Genomic_DNA"/>
</dbReference>
<proteinExistence type="predicted"/>
<dbReference type="GO" id="GO:0006887">
    <property type="term" value="P:exocytosis"/>
    <property type="evidence" value="ECO:0007669"/>
    <property type="project" value="InterPro"/>
</dbReference>
<dbReference type="AlphaFoldDB" id="A0A8X7UPM8"/>
<name>A0A8X7UPM8_BRACI</name>
<reference evidence="1 2" key="1">
    <citation type="submission" date="2020-02" db="EMBL/GenBank/DDBJ databases">
        <authorList>
            <person name="Ma Q."/>
            <person name="Huang Y."/>
            <person name="Song X."/>
            <person name="Pei D."/>
        </authorList>
    </citation>
    <scope>NUCLEOTIDE SEQUENCE [LARGE SCALE GENOMIC DNA]</scope>
    <source>
        <strain evidence="1">Sxm20200214</strain>
        <tissue evidence="1">Leaf</tissue>
    </source>
</reference>
<keyword evidence="2" id="KW-1185">Reference proteome</keyword>
<gene>
    <name evidence="1" type="ORF">Bca52824_055026</name>
</gene>
<evidence type="ECO:0000313" key="1">
    <source>
        <dbReference type="EMBL" id="KAG2283806.1"/>
    </source>
</evidence>
<protein>
    <submittedName>
        <fullName evidence="1">Uncharacterized protein</fullName>
    </submittedName>
</protein>
<dbReference type="PANTHER" id="PTHR12542">
    <property type="entry name" value="EXOCYST COMPLEX PROTEIN EXO70"/>
    <property type="match status" value="1"/>
</dbReference>
<dbReference type="InterPro" id="IPR004140">
    <property type="entry name" value="Exo70"/>
</dbReference>
<dbReference type="InterPro" id="IPR016159">
    <property type="entry name" value="Cullin_repeat-like_dom_sf"/>
</dbReference>
<comment type="caution">
    <text evidence="1">The sequence shown here is derived from an EMBL/GenBank/DDBJ whole genome shotgun (WGS) entry which is preliminary data.</text>
</comment>
<dbReference type="Proteomes" id="UP000886595">
    <property type="component" value="Unassembled WGS sequence"/>
</dbReference>
<sequence length="109" mass="12208">MARLEDEFKHLLSENKLPFELEHASFRSDLVLEEGSFGAASTEDLIIGSSRRNSEEIVIDLIRPEVISDLKSIATTMIASGTTGSVSRCVQWLEKRLLTSFFTTTRSRS</sequence>
<accession>A0A8X7UPM8</accession>
<dbReference type="SUPFAM" id="SSF74788">
    <property type="entry name" value="Cullin repeat-like"/>
    <property type="match status" value="1"/>
</dbReference>
<organism evidence="1 2">
    <name type="scientific">Brassica carinata</name>
    <name type="common">Ethiopian mustard</name>
    <name type="synonym">Abyssinian cabbage</name>
    <dbReference type="NCBI Taxonomy" id="52824"/>
    <lineage>
        <taxon>Eukaryota</taxon>
        <taxon>Viridiplantae</taxon>
        <taxon>Streptophyta</taxon>
        <taxon>Embryophyta</taxon>
        <taxon>Tracheophyta</taxon>
        <taxon>Spermatophyta</taxon>
        <taxon>Magnoliopsida</taxon>
        <taxon>eudicotyledons</taxon>
        <taxon>Gunneridae</taxon>
        <taxon>Pentapetalae</taxon>
        <taxon>rosids</taxon>
        <taxon>malvids</taxon>
        <taxon>Brassicales</taxon>
        <taxon>Brassicaceae</taxon>
        <taxon>Brassiceae</taxon>
        <taxon>Brassica</taxon>
    </lineage>
</organism>
<dbReference type="PANTHER" id="PTHR12542:SF49">
    <property type="entry name" value="EXOCYST SUBUNIT EXO70 FAMILY PROTEIN"/>
    <property type="match status" value="1"/>
</dbReference>
<evidence type="ECO:0000313" key="2">
    <source>
        <dbReference type="Proteomes" id="UP000886595"/>
    </source>
</evidence>
<dbReference type="GO" id="GO:0000145">
    <property type="term" value="C:exocyst"/>
    <property type="evidence" value="ECO:0007669"/>
    <property type="project" value="InterPro"/>
</dbReference>